<reference evidence="1 2" key="1">
    <citation type="submission" date="2016-09" db="EMBL/GenBank/DDBJ databases">
        <title>Draft genome sequence for the type strain of Desulfuribacillus alkaliarsenatis AHT28, an obligately anaerobic, sulfidogenic bacterium isolated from Russian soda lake sediments.</title>
        <authorList>
            <person name="Abin C.A."/>
            <person name="Hollibaugh J.T."/>
        </authorList>
    </citation>
    <scope>NUCLEOTIDE SEQUENCE [LARGE SCALE GENOMIC DNA]</scope>
    <source>
        <strain evidence="1 2">AHT28</strain>
    </source>
</reference>
<keyword evidence="2" id="KW-1185">Reference proteome</keyword>
<sequence length="103" mass="11980">MWLHKDAEIILNDSKERLIEKIVLDNDLEVQMNNIKSSVIGNRHPIKLYTIHTENIGIVELIPGNELIRSFHIDADKLENKDNTIYFAIEWGNKIEIIEATKE</sequence>
<dbReference type="STRING" id="766136.BHF68_10420"/>
<accession>A0A1E5FZX9</accession>
<dbReference type="Proteomes" id="UP000094296">
    <property type="component" value="Unassembled WGS sequence"/>
</dbReference>
<protein>
    <submittedName>
        <fullName evidence="1">Uncharacterized protein</fullName>
    </submittedName>
</protein>
<proteinExistence type="predicted"/>
<dbReference type="RefSeq" id="WP_069644058.1">
    <property type="nucleotide sequence ID" value="NZ_MIJE01000033.1"/>
</dbReference>
<name>A0A1E5FZX9_9FIRM</name>
<comment type="caution">
    <text evidence="1">The sequence shown here is derived from an EMBL/GenBank/DDBJ whole genome shotgun (WGS) entry which is preliminary data.</text>
</comment>
<gene>
    <name evidence="1" type="ORF">BHF68_10420</name>
</gene>
<dbReference type="EMBL" id="MIJE01000033">
    <property type="protein sequence ID" value="OEF96137.1"/>
    <property type="molecule type" value="Genomic_DNA"/>
</dbReference>
<evidence type="ECO:0000313" key="2">
    <source>
        <dbReference type="Proteomes" id="UP000094296"/>
    </source>
</evidence>
<dbReference type="AlphaFoldDB" id="A0A1E5FZX9"/>
<evidence type="ECO:0000313" key="1">
    <source>
        <dbReference type="EMBL" id="OEF96137.1"/>
    </source>
</evidence>
<organism evidence="1 2">
    <name type="scientific">Desulfuribacillus alkaliarsenatis</name>
    <dbReference type="NCBI Taxonomy" id="766136"/>
    <lineage>
        <taxon>Bacteria</taxon>
        <taxon>Bacillati</taxon>
        <taxon>Bacillota</taxon>
        <taxon>Desulfuribacillia</taxon>
        <taxon>Desulfuribacillales</taxon>
        <taxon>Desulfuribacillaceae</taxon>
        <taxon>Desulfuribacillus</taxon>
    </lineage>
</organism>